<dbReference type="EMBL" id="OMOR01000001">
    <property type="protein sequence ID" value="SPH20623.1"/>
    <property type="molecule type" value="Genomic_DNA"/>
</dbReference>
<dbReference type="InterPro" id="IPR036366">
    <property type="entry name" value="PGBDSf"/>
</dbReference>
<proteinExistence type="predicted"/>
<reference evidence="3 4" key="1">
    <citation type="submission" date="2018-03" db="EMBL/GenBank/DDBJ databases">
        <authorList>
            <person name="Keele B.F."/>
        </authorList>
    </citation>
    <scope>NUCLEOTIDE SEQUENCE [LARGE SCALE GENOMIC DNA]</scope>
    <source>
        <strain evidence="3 4">CECT 8599</strain>
    </source>
</reference>
<keyword evidence="4" id="KW-1185">Reference proteome</keyword>
<dbReference type="RefSeq" id="WP_219928852.1">
    <property type="nucleotide sequence ID" value="NZ_OMOR01000001.1"/>
</dbReference>
<dbReference type="Pfam" id="PF01471">
    <property type="entry name" value="PG_binding_1"/>
    <property type="match status" value="1"/>
</dbReference>
<evidence type="ECO:0000313" key="4">
    <source>
        <dbReference type="Proteomes" id="UP000244880"/>
    </source>
</evidence>
<organism evidence="3 4">
    <name type="scientific">Ascidiaceihabitans donghaensis</name>
    <dbReference type="NCBI Taxonomy" id="1510460"/>
    <lineage>
        <taxon>Bacteria</taxon>
        <taxon>Pseudomonadati</taxon>
        <taxon>Pseudomonadota</taxon>
        <taxon>Alphaproteobacteria</taxon>
        <taxon>Rhodobacterales</taxon>
        <taxon>Paracoccaceae</taxon>
        <taxon>Ascidiaceihabitans</taxon>
    </lineage>
</organism>
<dbReference type="SUPFAM" id="SSF47090">
    <property type="entry name" value="PGBD-like"/>
    <property type="match status" value="1"/>
</dbReference>
<protein>
    <submittedName>
        <fullName evidence="3">Spore cortex-lytic enzyme</fullName>
    </submittedName>
</protein>
<evidence type="ECO:0000256" key="1">
    <source>
        <dbReference type="SAM" id="MobiDB-lite"/>
    </source>
</evidence>
<dbReference type="Gene3D" id="1.10.101.10">
    <property type="entry name" value="PGBD-like superfamily/PGBD"/>
    <property type="match status" value="1"/>
</dbReference>
<feature type="domain" description="Peptidoglycan binding-like" evidence="2">
    <location>
        <begin position="253"/>
        <end position="309"/>
    </location>
</feature>
<dbReference type="Proteomes" id="UP000244880">
    <property type="component" value="Unassembled WGS sequence"/>
</dbReference>
<name>A0A2R8BC31_9RHOB</name>
<evidence type="ECO:0000313" key="3">
    <source>
        <dbReference type="EMBL" id="SPH20623.1"/>
    </source>
</evidence>
<dbReference type="InterPro" id="IPR036365">
    <property type="entry name" value="PGBD-like_sf"/>
</dbReference>
<sequence length="310" mass="34622">MRWCLAIALTLMGVISTSIFGSVNLIKPAVAQNLAVMPGNREPMTRPAPQARPRPNVARPMPVRPRPSMTRPSYNKPSVRPQPFPTRPSRPGVGSTRPLFDPNTGQGVRPTIVRPRPTRPARPNPYPHYPDFVDTPQGIDDVSPNRPPIWRPPSNNPPYFRPPHPFWGTWYYYGGIGYYHRIVFRGRTIVIVEGLPAGCRTRVRRGGQSYYKCNGIYYKALHLRGDMVYEVSGRDGASTASNETMRLTKPFMRGPRVLQLQRSLKRRGYNVGTPDGIFGRGTARALKAFQGDVGLTPDGVAGRATLRALR</sequence>
<dbReference type="InterPro" id="IPR002477">
    <property type="entry name" value="Peptidoglycan-bd-like"/>
</dbReference>
<evidence type="ECO:0000259" key="2">
    <source>
        <dbReference type="Pfam" id="PF01471"/>
    </source>
</evidence>
<accession>A0A2R8BC31</accession>
<gene>
    <name evidence="3" type="primary">sleB_1</name>
    <name evidence="3" type="ORF">ASD8599_01362</name>
</gene>
<feature type="region of interest" description="Disordered" evidence="1">
    <location>
        <begin position="38"/>
        <end position="124"/>
    </location>
</feature>
<dbReference type="AlphaFoldDB" id="A0A2R8BC31"/>